<dbReference type="InterPro" id="IPR011083">
    <property type="entry name" value="Phage_tail_collar_dom"/>
</dbReference>
<dbReference type="InterPro" id="IPR037053">
    <property type="entry name" value="Phage_tail_collar_dom_sf"/>
</dbReference>
<dbReference type="SUPFAM" id="SSF88874">
    <property type="entry name" value="Receptor-binding domain of short tail fibre protein gp12"/>
    <property type="match status" value="1"/>
</dbReference>
<dbReference type="Gene3D" id="3.90.1340.10">
    <property type="entry name" value="Phage tail collar domain"/>
    <property type="match status" value="1"/>
</dbReference>
<reference evidence="1 2" key="1">
    <citation type="submission" date="2015-12" db="EMBL/GenBank/DDBJ databases">
        <title>Genome sequence of Mucilaginibacter gotjawali.</title>
        <authorList>
            <person name="Lee J.S."/>
            <person name="Lee K.C."/>
            <person name="Kim K.K."/>
            <person name="Lee B.W."/>
        </authorList>
    </citation>
    <scope>NUCLEOTIDE SEQUENCE [LARGE SCALE GENOMIC DNA]</scope>
    <source>
        <strain evidence="1 2">SA3-7</strain>
    </source>
</reference>
<sequence>MESFISTIYLWPLNWAPRNYANCQAQILAISSNAALFSLIGTTFGGNGTSTFQLPDFRGRLPLGYNPGGAPGVSVNTIGEVAGTENTTILISNMPSHTHTATFTGSGGGVKASTMQATQSVPGTSGANTLGATWDPTNVEAINGYVTDANPTVALTGFTPSGGTVTNSLTGNSIPLNIQNPYLVVNYIICIYGIFPSRN</sequence>
<protein>
    <submittedName>
        <fullName evidence="1">Phage Tail Collar Domain protein</fullName>
    </submittedName>
</protein>
<dbReference type="Pfam" id="PF07484">
    <property type="entry name" value="Collar"/>
    <property type="match status" value="1"/>
</dbReference>
<dbReference type="OrthoDB" id="9810174at2"/>
<dbReference type="EMBL" id="AP017313">
    <property type="protein sequence ID" value="BAU54943.1"/>
    <property type="molecule type" value="Genomic_DNA"/>
</dbReference>
<dbReference type="Proteomes" id="UP000218263">
    <property type="component" value="Chromosome"/>
</dbReference>
<dbReference type="AlphaFoldDB" id="A0A120MZ18"/>
<organism evidence="1 2">
    <name type="scientific">Mucilaginibacter gotjawali</name>
    <dbReference type="NCBI Taxonomy" id="1550579"/>
    <lineage>
        <taxon>Bacteria</taxon>
        <taxon>Pseudomonadati</taxon>
        <taxon>Bacteroidota</taxon>
        <taxon>Sphingobacteriia</taxon>
        <taxon>Sphingobacteriales</taxon>
        <taxon>Sphingobacteriaceae</taxon>
        <taxon>Mucilaginibacter</taxon>
    </lineage>
</organism>
<dbReference type="RefSeq" id="WP_096353068.1">
    <property type="nucleotide sequence ID" value="NZ_AP017313.1"/>
</dbReference>
<gene>
    <name evidence="1" type="ORF">MgSA37_03123</name>
</gene>
<keyword evidence="2" id="KW-1185">Reference proteome</keyword>
<evidence type="ECO:0000313" key="1">
    <source>
        <dbReference type="EMBL" id="BAU54943.1"/>
    </source>
</evidence>
<accession>A0A120MZ18</accession>
<proteinExistence type="predicted"/>
<dbReference type="KEGG" id="mgot:MgSA37_03123"/>
<name>A0A120MZ18_9SPHI</name>
<evidence type="ECO:0000313" key="2">
    <source>
        <dbReference type="Proteomes" id="UP000218263"/>
    </source>
</evidence>